<dbReference type="AlphaFoldDB" id="A0A9P8YAA4"/>
<feature type="chain" id="PRO_5040283127" evidence="2">
    <location>
        <begin position="18"/>
        <end position="856"/>
    </location>
</feature>
<dbReference type="PANTHER" id="PTHR36578">
    <property type="entry name" value="CHROMOSOME 15, WHOLE GENOME SHOTGUN SEQUENCE"/>
    <property type="match status" value="1"/>
</dbReference>
<evidence type="ECO:0000256" key="1">
    <source>
        <dbReference type="SAM" id="MobiDB-lite"/>
    </source>
</evidence>
<gene>
    <name evidence="3" type="ORF">B0I36DRAFT_347865</name>
</gene>
<keyword evidence="4" id="KW-1185">Reference proteome</keyword>
<feature type="region of interest" description="Disordered" evidence="1">
    <location>
        <begin position="796"/>
        <end position="819"/>
    </location>
</feature>
<proteinExistence type="predicted"/>
<feature type="signal peptide" evidence="2">
    <location>
        <begin position="1"/>
        <end position="17"/>
    </location>
</feature>
<feature type="compositionally biased region" description="Low complexity" evidence="1">
    <location>
        <begin position="473"/>
        <end position="494"/>
    </location>
</feature>
<organism evidence="3 4">
    <name type="scientific">Microdochium trichocladiopsis</name>
    <dbReference type="NCBI Taxonomy" id="1682393"/>
    <lineage>
        <taxon>Eukaryota</taxon>
        <taxon>Fungi</taxon>
        <taxon>Dikarya</taxon>
        <taxon>Ascomycota</taxon>
        <taxon>Pezizomycotina</taxon>
        <taxon>Sordariomycetes</taxon>
        <taxon>Xylariomycetidae</taxon>
        <taxon>Xylariales</taxon>
        <taxon>Microdochiaceae</taxon>
        <taxon>Microdochium</taxon>
    </lineage>
</organism>
<dbReference type="GeneID" id="70186169"/>
<dbReference type="RefSeq" id="XP_046013516.1">
    <property type="nucleotide sequence ID" value="XM_046156623.1"/>
</dbReference>
<name>A0A9P8YAA4_9PEZI</name>
<dbReference type="EMBL" id="JAGTJQ010000004">
    <property type="protein sequence ID" value="KAH7032684.1"/>
    <property type="molecule type" value="Genomic_DNA"/>
</dbReference>
<evidence type="ECO:0000256" key="2">
    <source>
        <dbReference type="SAM" id="SignalP"/>
    </source>
</evidence>
<accession>A0A9P8YAA4</accession>
<dbReference type="OrthoDB" id="271448at2759"/>
<protein>
    <submittedName>
        <fullName evidence="3">Uncharacterized protein</fullName>
    </submittedName>
</protein>
<evidence type="ECO:0000313" key="4">
    <source>
        <dbReference type="Proteomes" id="UP000756346"/>
    </source>
</evidence>
<comment type="caution">
    <text evidence="3">The sequence shown here is derived from an EMBL/GenBank/DDBJ whole genome shotgun (WGS) entry which is preliminary data.</text>
</comment>
<sequence length="856" mass="90819">MMRSYLLIAATAAVASALDDINTKPDALDTDFLKSLPNPVVNLIPGLLEHTISFDTDAAVVTAAAEVDETPLSVFPAATSVPINAAGEDGGAQRRATSTQQRAVPEQLAARDACGPEPIISNIYNIDVSSYASFMADPKIASIASGAATPSGYVQSFKNLYGATSASAYMGYTVLTTGYDVDACARQCDEQSGCLAFNIFFERSPMVSPGPGCENPAAFANIMCSFWGVPLDKTTATYKGSYREEFQVGIAGSTAYTVVTVGRPVDGYVSPPSDLGKASMQAPLRDCGGTWTYMGYKIYQDQPFDPRLCGAACDAQTEYNIAHPPSTGKAAKCGAFGTYLVQKTTSSGTWILGQMCTLYTSTYNATLATNTGRTDPDRTQWTISASFFYSRADRQPICSSSIEYLKAEGQEFCSSFISYSAPSVTILTSATPTNKAIITATLTVTVNTGSPTTTFTGNANWKRGGKFARQEGPSSSEPLSAAAPEPTAAPSSTTNHEHLDVEVSAIANLGPSTIAVLTDVVTQALPSNGTTPRFARRAVATPTSIADWPTSRISEACSDVAAGTVTVVRTQFAASLTTTTTALASTTIAACIIPSQQAEYKNLIPIWGAWDAAGASPGLNPNGQYGRVAAVQLPFPYCAYGVCTNVISVSTDGAFFFTNPANSAERITMNVYQGTGQYLYPGQTHGVYTRITGAQGSRQFTISWYAATFQWNHAMMHVTATWYENAPNTVYYKYYDAVQVYTNIHSISKGNTLTRVWPAGYMKAGTQIRIDTTPGSDGAATFAATQRNRIDCCTIQDGTAAPNGSPRPSEKKSKKRNRDRGELVVNALALSVVTSWARGGAEALSSKRGITSALCM</sequence>
<evidence type="ECO:0000313" key="3">
    <source>
        <dbReference type="EMBL" id="KAH7032684.1"/>
    </source>
</evidence>
<feature type="region of interest" description="Disordered" evidence="1">
    <location>
        <begin position="455"/>
        <end position="495"/>
    </location>
</feature>
<dbReference type="Proteomes" id="UP000756346">
    <property type="component" value="Unassembled WGS sequence"/>
</dbReference>
<dbReference type="PANTHER" id="PTHR36578:SF1">
    <property type="entry name" value="APPLE DOMAIN-CONTAINING PROTEIN"/>
    <property type="match status" value="1"/>
</dbReference>
<keyword evidence="2" id="KW-0732">Signal</keyword>
<reference evidence="3" key="1">
    <citation type="journal article" date="2021" name="Nat. Commun.">
        <title>Genetic determinants of endophytism in the Arabidopsis root mycobiome.</title>
        <authorList>
            <person name="Mesny F."/>
            <person name="Miyauchi S."/>
            <person name="Thiergart T."/>
            <person name="Pickel B."/>
            <person name="Atanasova L."/>
            <person name="Karlsson M."/>
            <person name="Huettel B."/>
            <person name="Barry K.W."/>
            <person name="Haridas S."/>
            <person name="Chen C."/>
            <person name="Bauer D."/>
            <person name="Andreopoulos W."/>
            <person name="Pangilinan J."/>
            <person name="LaButti K."/>
            <person name="Riley R."/>
            <person name="Lipzen A."/>
            <person name="Clum A."/>
            <person name="Drula E."/>
            <person name="Henrissat B."/>
            <person name="Kohler A."/>
            <person name="Grigoriev I.V."/>
            <person name="Martin F.M."/>
            <person name="Hacquard S."/>
        </authorList>
    </citation>
    <scope>NUCLEOTIDE SEQUENCE</scope>
    <source>
        <strain evidence="3">MPI-CAGE-CH-0230</strain>
    </source>
</reference>